<dbReference type="EMBL" id="PXOA01000087">
    <property type="protein sequence ID" value="RFU80821.1"/>
    <property type="molecule type" value="Genomic_DNA"/>
</dbReference>
<evidence type="ECO:0000256" key="1">
    <source>
        <dbReference type="SAM" id="MobiDB-lite"/>
    </source>
</evidence>
<comment type="caution">
    <text evidence="2">The sequence shown here is derived from an EMBL/GenBank/DDBJ whole genome shotgun (WGS) entry which is preliminary data.</text>
</comment>
<proteinExistence type="predicted"/>
<feature type="compositionally biased region" description="Polar residues" evidence="1">
    <location>
        <begin position="24"/>
        <end position="35"/>
    </location>
</feature>
<keyword evidence="3" id="KW-1185">Reference proteome</keyword>
<sequence length="94" mass="9942">MTTPEVTAQLSKSQPHPSVPGPVTGTTESPSQSLLAKQHNLVPVVTGPTNDQNTMPLEDSDKEILVERVCNTGAQTPASLAAQTEHELQQKASN</sequence>
<feature type="region of interest" description="Disordered" evidence="1">
    <location>
        <begin position="1"/>
        <end position="35"/>
    </location>
</feature>
<feature type="compositionally biased region" description="Polar residues" evidence="1">
    <location>
        <begin position="1"/>
        <end position="16"/>
    </location>
</feature>
<accession>A0A395NZA2</accession>
<gene>
    <name evidence="2" type="ORF">TARUN_1386</name>
</gene>
<name>A0A395NZA2_TRIAR</name>
<protein>
    <submittedName>
        <fullName evidence="2">Uncharacterized protein</fullName>
    </submittedName>
</protein>
<dbReference type="AlphaFoldDB" id="A0A395NZA2"/>
<dbReference type="Proteomes" id="UP000266272">
    <property type="component" value="Unassembled WGS sequence"/>
</dbReference>
<reference evidence="2 3" key="1">
    <citation type="journal article" date="2018" name="PLoS Pathog.">
        <title>Evolution of structural diversity of trichothecenes, a family of toxins produced by plant pathogenic and entomopathogenic fungi.</title>
        <authorList>
            <person name="Proctor R.H."/>
            <person name="McCormick S.P."/>
            <person name="Kim H.S."/>
            <person name="Cardoza R.E."/>
            <person name="Stanley A.M."/>
            <person name="Lindo L."/>
            <person name="Kelly A."/>
            <person name="Brown D.W."/>
            <person name="Lee T."/>
            <person name="Vaughan M.M."/>
            <person name="Alexander N.J."/>
            <person name="Busman M."/>
            <person name="Gutierrez S."/>
        </authorList>
    </citation>
    <scope>NUCLEOTIDE SEQUENCE [LARGE SCALE GENOMIC DNA]</scope>
    <source>
        <strain evidence="2 3">IBT 40837</strain>
    </source>
</reference>
<evidence type="ECO:0000313" key="3">
    <source>
        <dbReference type="Proteomes" id="UP000266272"/>
    </source>
</evidence>
<organism evidence="2 3">
    <name type="scientific">Trichoderma arundinaceum</name>
    <dbReference type="NCBI Taxonomy" id="490622"/>
    <lineage>
        <taxon>Eukaryota</taxon>
        <taxon>Fungi</taxon>
        <taxon>Dikarya</taxon>
        <taxon>Ascomycota</taxon>
        <taxon>Pezizomycotina</taxon>
        <taxon>Sordariomycetes</taxon>
        <taxon>Hypocreomycetidae</taxon>
        <taxon>Hypocreales</taxon>
        <taxon>Hypocreaceae</taxon>
        <taxon>Trichoderma</taxon>
    </lineage>
</organism>
<evidence type="ECO:0000313" key="2">
    <source>
        <dbReference type="EMBL" id="RFU80821.1"/>
    </source>
</evidence>
<dbReference type="OrthoDB" id="4888347at2759"/>